<evidence type="ECO:0000256" key="1">
    <source>
        <dbReference type="SAM" id="SignalP"/>
    </source>
</evidence>
<feature type="domain" description="Lipid/polyisoprenoid-binding YceI-like" evidence="2">
    <location>
        <begin position="42"/>
        <end position="225"/>
    </location>
</feature>
<dbReference type="SUPFAM" id="SSF101874">
    <property type="entry name" value="YceI-like"/>
    <property type="match status" value="1"/>
</dbReference>
<evidence type="ECO:0000313" key="4">
    <source>
        <dbReference type="Proteomes" id="UP000651112"/>
    </source>
</evidence>
<dbReference type="Proteomes" id="UP000651112">
    <property type="component" value="Unassembled WGS sequence"/>
</dbReference>
<protein>
    <submittedName>
        <fullName evidence="3">YceI family protein</fullName>
    </submittedName>
</protein>
<name>A0ABR7XT29_9SPHI</name>
<accession>A0ABR7XT29</accession>
<dbReference type="SMART" id="SM00867">
    <property type="entry name" value="YceI"/>
    <property type="match status" value="1"/>
</dbReference>
<dbReference type="PROSITE" id="PS51257">
    <property type="entry name" value="PROKAR_LIPOPROTEIN"/>
    <property type="match status" value="1"/>
</dbReference>
<evidence type="ECO:0000259" key="2">
    <source>
        <dbReference type="SMART" id="SM00867"/>
    </source>
</evidence>
<dbReference type="RefSeq" id="WP_190313729.1">
    <property type="nucleotide sequence ID" value="NZ_JACNYL010000002.1"/>
</dbReference>
<gene>
    <name evidence="3" type="ORF">H8B21_10665</name>
</gene>
<reference evidence="3 4" key="1">
    <citation type="submission" date="2020-08" db="EMBL/GenBank/DDBJ databases">
        <title>Sphingobacterium sp. DN00404 isolated from aquaculture water.</title>
        <authorList>
            <person name="Zhang M."/>
        </authorList>
    </citation>
    <scope>NUCLEOTIDE SEQUENCE [LARGE SCALE GENOMIC DNA]</scope>
    <source>
        <strain evidence="3 4">KCTC 42746</strain>
    </source>
</reference>
<dbReference type="EMBL" id="JACNYL010000002">
    <property type="protein sequence ID" value="MBD1422032.1"/>
    <property type="molecule type" value="Genomic_DNA"/>
</dbReference>
<proteinExistence type="predicted"/>
<keyword evidence="1" id="KW-0732">Signal</keyword>
<dbReference type="InterPro" id="IPR007372">
    <property type="entry name" value="Lipid/polyisoprenoid-bd_YceI"/>
</dbReference>
<organism evidence="3 4">
    <name type="scientific">Sphingobacterium chuzhouense</name>
    <dbReference type="NCBI Taxonomy" id="1742264"/>
    <lineage>
        <taxon>Bacteria</taxon>
        <taxon>Pseudomonadati</taxon>
        <taxon>Bacteroidota</taxon>
        <taxon>Sphingobacteriia</taxon>
        <taxon>Sphingobacteriales</taxon>
        <taxon>Sphingobacteriaceae</taxon>
        <taxon>Sphingobacterium</taxon>
    </lineage>
</organism>
<sequence>MRKLSALTIVAALALAACGGNSNADKVQTSTAQEIATEKGTVFHLDRASSSIKWKAYHKGGFDPRFGTLESEGSLTLENDAIASGKFTIDMNSLRTDDDAVDVAKTGGKTAADLDGHLKNEDFFEVEKYPTAKLDITSVRPFDPAKDKSVLADATNVISGNLTIKEKTVNISFPAKVSINENEVTVQSKFSINRQDWGLTYGTDGDPKDWMISQEVDLEFDIIAKKQL</sequence>
<comment type="caution">
    <text evidence="3">The sequence shown here is derived from an EMBL/GenBank/DDBJ whole genome shotgun (WGS) entry which is preliminary data.</text>
</comment>
<keyword evidence="4" id="KW-1185">Reference proteome</keyword>
<dbReference type="Gene3D" id="2.40.128.110">
    <property type="entry name" value="Lipid/polyisoprenoid-binding, YceI-like"/>
    <property type="match status" value="1"/>
</dbReference>
<dbReference type="PANTHER" id="PTHR34406:SF1">
    <property type="entry name" value="PROTEIN YCEI"/>
    <property type="match status" value="1"/>
</dbReference>
<feature type="chain" id="PRO_5047288141" evidence="1">
    <location>
        <begin position="25"/>
        <end position="228"/>
    </location>
</feature>
<dbReference type="InterPro" id="IPR036761">
    <property type="entry name" value="TTHA0802/YceI-like_sf"/>
</dbReference>
<evidence type="ECO:0000313" key="3">
    <source>
        <dbReference type="EMBL" id="MBD1422032.1"/>
    </source>
</evidence>
<dbReference type="Pfam" id="PF04264">
    <property type="entry name" value="YceI"/>
    <property type="match status" value="1"/>
</dbReference>
<feature type="signal peptide" evidence="1">
    <location>
        <begin position="1"/>
        <end position="24"/>
    </location>
</feature>
<dbReference type="PANTHER" id="PTHR34406">
    <property type="entry name" value="PROTEIN YCEI"/>
    <property type="match status" value="1"/>
</dbReference>